<proteinExistence type="predicted"/>
<keyword evidence="3" id="KW-1185">Reference proteome</keyword>
<feature type="domain" description="Secretion system C-terminal sorting" evidence="1">
    <location>
        <begin position="300"/>
        <end position="392"/>
    </location>
</feature>
<evidence type="ECO:0000313" key="3">
    <source>
        <dbReference type="Proteomes" id="UP000539265"/>
    </source>
</evidence>
<reference evidence="2" key="1">
    <citation type="submission" date="2020-08" db="EMBL/GenBank/DDBJ databases">
        <title>Genomic Encyclopedia of Type Strains, Phase III (KMG-III): the genomes of soil and plant-associated and newly described type strains.</title>
        <authorList>
            <person name="Whitman W."/>
        </authorList>
    </citation>
    <scope>NUCLEOTIDE SEQUENCE [LARGE SCALE GENOMIC DNA]</scope>
    <source>
        <strain evidence="2">CECT 8628</strain>
    </source>
</reference>
<dbReference type="Proteomes" id="UP000539265">
    <property type="component" value="Unassembled WGS sequence"/>
</dbReference>
<evidence type="ECO:0000313" key="2">
    <source>
        <dbReference type="EMBL" id="MBB3054722.1"/>
    </source>
</evidence>
<evidence type="ECO:0000259" key="1">
    <source>
        <dbReference type="Pfam" id="PF18962"/>
    </source>
</evidence>
<dbReference type="Gene3D" id="2.60.40.10">
    <property type="entry name" value="Immunoglobulins"/>
    <property type="match status" value="1"/>
</dbReference>
<accession>A0A839SBL0</accession>
<dbReference type="InterPro" id="IPR026444">
    <property type="entry name" value="Secre_tail"/>
</dbReference>
<comment type="caution">
    <text evidence="2">The sequence shown here is derived from an EMBL/GenBank/DDBJ whole genome shotgun (WGS) entry which is preliminary data.</text>
</comment>
<organism evidence="2 3">
    <name type="scientific">Mucilaginibacter gotjawali</name>
    <dbReference type="NCBI Taxonomy" id="1550579"/>
    <lineage>
        <taxon>Bacteria</taxon>
        <taxon>Pseudomonadati</taxon>
        <taxon>Bacteroidota</taxon>
        <taxon>Sphingobacteriia</taxon>
        <taxon>Sphingobacteriales</taxon>
        <taxon>Sphingobacteriaceae</taxon>
        <taxon>Mucilaginibacter</taxon>
    </lineage>
</organism>
<dbReference type="NCBIfam" id="TIGR04183">
    <property type="entry name" value="Por_Secre_tail"/>
    <property type="match status" value="1"/>
</dbReference>
<dbReference type="AlphaFoldDB" id="A0A839SBL0"/>
<gene>
    <name evidence="2" type="ORF">FHS11_001132</name>
</gene>
<name>A0A839SBL0_9SPHI</name>
<dbReference type="InterPro" id="IPR013783">
    <property type="entry name" value="Ig-like_fold"/>
</dbReference>
<sequence length="402" mass="44176">MAEARGNSTYIFNPHYHTRINPGAINTLKRVHQPVNQSALYGSLDSVTKLLRLKLYVDQYNYDDIVIGFNSGASNTYDFNEDAKYMPGLGSGEGLSSYSSDGVPLSINLLPLPVQQVVIRLDVEAKNSGQILLEKTQLDQLPGTYSVWLIDHYLKDSLDLRANANYIFSINKADTASFGSYRFCVVVRQSQTPVPPFQLTDFNASKSGAEAEISWDAKNEANNTMFTVERSEDGGTTFRILDTLRSTSAGRYNYTDQTPPISADQYRLKIVSQSGTVSFSNMVMLQFANSINTITQNINIYPNPASNVVNLAIHRAGANSVIDPVSTQNKITTMAQATITANEAAVYNIKIVNISGAVIKMATAATDTWQQNITNLLPGTYIITVTNNSNNKLIGRSSFVKM</sequence>
<protein>
    <recommendedName>
        <fullName evidence="1">Secretion system C-terminal sorting domain-containing protein</fullName>
    </recommendedName>
</protein>
<dbReference type="EMBL" id="JACHWX010000002">
    <property type="protein sequence ID" value="MBB3054722.1"/>
    <property type="molecule type" value="Genomic_DNA"/>
</dbReference>
<dbReference type="Pfam" id="PF18962">
    <property type="entry name" value="Por_Secre_tail"/>
    <property type="match status" value="1"/>
</dbReference>